<gene>
    <name evidence="2" type="ORF">DERP_014132</name>
</gene>
<reference evidence="2 3" key="1">
    <citation type="journal article" date="2018" name="J. Allergy Clin. Immunol.">
        <title>High-quality assembly of Dermatophagoides pteronyssinus genome and transcriptome reveals a wide range of novel allergens.</title>
        <authorList>
            <person name="Liu X.Y."/>
            <person name="Yang K.Y."/>
            <person name="Wang M.Q."/>
            <person name="Kwok J.S."/>
            <person name="Zeng X."/>
            <person name="Yang Z."/>
            <person name="Xiao X.J."/>
            <person name="Lau C.P."/>
            <person name="Li Y."/>
            <person name="Huang Z.M."/>
            <person name="Ba J.G."/>
            <person name="Yim A.K."/>
            <person name="Ouyang C.Y."/>
            <person name="Ngai S.M."/>
            <person name="Chan T.F."/>
            <person name="Leung E.L."/>
            <person name="Liu L."/>
            <person name="Liu Z.G."/>
            <person name="Tsui S.K."/>
        </authorList>
    </citation>
    <scope>NUCLEOTIDE SEQUENCE [LARGE SCALE GENOMIC DNA]</scope>
    <source>
        <strain evidence="2">Derp</strain>
    </source>
</reference>
<comment type="caution">
    <text evidence="2">The sequence shown here is derived from an EMBL/GenBank/DDBJ whole genome shotgun (WGS) entry which is preliminary data.</text>
</comment>
<name>A0ABQ8IXB1_DERPT</name>
<dbReference type="Proteomes" id="UP000887458">
    <property type="component" value="Unassembled WGS sequence"/>
</dbReference>
<reference evidence="2 3" key="2">
    <citation type="journal article" date="2022" name="Mol. Biol. Evol.">
        <title>Comparative Genomics Reveals Insights into the Divergent Evolution of Astigmatic Mites and Household Pest Adaptations.</title>
        <authorList>
            <person name="Xiong Q."/>
            <person name="Wan A.T."/>
            <person name="Liu X."/>
            <person name="Fung C.S."/>
            <person name="Xiao X."/>
            <person name="Malainual N."/>
            <person name="Hou J."/>
            <person name="Wang L."/>
            <person name="Wang M."/>
            <person name="Yang K.Y."/>
            <person name="Cui Y."/>
            <person name="Leung E.L."/>
            <person name="Nong W."/>
            <person name="Shin S.K."/>
            <person name="Au S.W."/>
            <person name="Jeong K.Y."/>
            <person name="Chew F.T."/>
            <person name="Hui J.H."/>
            <person name="Leung T.F."/>
            <person name="Tungtrongchitr A."/>
            <person name="Zhong N."/>
            <person name="Liu Z."/>
            <person name="Tsui S.K."/>
        </authorList>
    </citation>
    <scope>NUCLEOTIDE SEQUENCE [LARGE SCALE GENOMIC DNA]</scope>
    <source>
        <strain evidence="2">Derp</strain>
    </source>
</reference>
<dbReference type="EMBL" id="NJHN03000102">
    <property type="protein sequence ID" value="KAH9414963.1"/>
    <property type="molecule type" value="Genomic_DNA"/>
</dbReference>
<keyword evidence="3" id="KW-1185">Reference proteome</keyword>
<organism evidence="2 3">
    <name type="scientific">Dermatophagoides pteronyssinus</name>
    <name type="common">European house dust mite</name>
    <dbReference type="NCBI Taxonomy" id="6956"/>
    <lineage>
        <taxon>Eukaryota</taxon>
        <taxon>Metazoa</taxon>
        <taxon>Ecdysozoa</taxon>
        <taxon>Arthropoda</taxon>
        <taxon>Chelicerata</taxon>
        <taxon>Arachnida</taxon>
        <taxon>Acari</taxon>
        <taxon>Acariformes</taxon>
        <taxon>Sarcoptiformes</taxon>
        <taxon>Astigmata</taxon>
        <taxon>Psoroptidia</taxon>
        <taxon>Analgoidea</taxon>
        <taxon>Pyroglyphidae</taxon>
        <taxon>Dermatophagoidinae</taxon>
        <taxon>Dermatophagoides</taxon>
    </lineage>
</organism>
<keyword evidence="1" id="KW-1133">Transmembrane helix</keyword>
<evidence type="ECO:0000313" key="2">
    <source>
        <dbReference type="EMBL" id="KAH9414963.1"/>
    </source>
</evidence>
<feature type="transmembrane region" description="Helical" evidence="1">
    <location>
        <begin position="48"/>
        <end position="71"/>
    </location>
</feature>
<proteinExistence type="predicted"/>
<evidence type="ECO:0000256" key="1">
    <source>
        <dbReference type="SAM" id="Phobius"/>
    </source>
</evidence>
<sequence>MNKIFKKFQKIFIHSSREDQCHCHLLFKTAPLQKIKRFWTNLGYEQKFLFYIFISFLIIVIDVLKRIHFWLNYVHQ</sequence>
<evidence type="ECO:0000313" key="3">
    <source>
        <dbReference type="Proteomes" id="UP000887458"/>
    </source>
</evidence>
<accession>A0ABQ8IXB1</accession>
<protein>
    <submittedName>
        <fullName evidence="2">Uncharacterized protein</fullName>
    </submittedName>
</protein>
<keyword evidence="1" id="KW-0812">Transmembrane</keyword>
<keyword evidence="1" id="KW-0472">Membrane</keyword>